<evidence type="ECO:0000256" key="11">
    <source>
        <dbReference type="ARBA" id="ARBA00023160"/>
    </source>
</evidence>
<keyword evidence="8" id="KW-0408">Iron</keyword>
<dbReference type="InterPro" id="IPR005804">
    <property type="entry name" value="FA_desaturase_dom"/>
</dbReference>
<evidence type="ECO:0000256" key="5">
    <source>
        <dbReference type="ARBA" id="ARBA00022832"/>
    </source>
</evidence>
<dbReference type="Proteomes" id="UP001165044">
    <property type="component" value="Unassembled WGS sequence"/>
</dbReference>
<evidence type="ECO:0000256" key="7">
    <source>
        <dbReference type="ARBA" id="ARBA00023002"/>
    </source>
</evidence>
<comment type="similarity">
    <text evidence="2">Belongs to the fatty acid desaturase type 2 family.</text>
</comment>
<evidence type="ECO:0000256" key="3">
    <source>
        <dbReference type="ARBA" id="ARBA00022516"/>
    </source>
</evidence>
<gene>
    <name evidence="14" type="ORF">GETHED_01000</name>
</gene>
<feature type="transmembrane region" description="Helical" evidence="12">
    <location>
        <begin position="41"/>
        <end position="61"/>
    </location>
</feature>
<evidence type="ECO:0000313" key="15">
    <source>
        <dbReference type="Proteomes" id="UP001165044"/>
    </source>
</evidence>
<keyword evidence="11" id="KW-0275">Fatty acid biosynthesis</keyword>
<dbReference type="PANTHER" id="PTHR11351">
    <property type="entry name" value="ACYL-COA DESATURASE"/>
    <property type="match status" value="1"/>
</dbReference>
<dbReference type="PANTHER" id="PTHR11351:SF31">
    <property type="entry name" value="DESATURASE 1, ISOFORM A-RELATED"/>
    <property type="match status" value="1"/>
</dbReference>
<comment type="subcellular location">
    <subcellularLocation>
        <location evidence="1">Membrane</location>
        <topology evidence="1">Multi-pass membrane protein</topology>
    </subcellularLocation>
</comment>
<reference evidence="14" key="1">
    <citation type="journal article" date="2023" name="Antonie Van Leeuwenhoek">
        <title>Mesoterricola silvestris gen. nov., sp. nov., Mesoterricola sediminis sp. nov., Geothrix oryzae sp. nov., Geothrix edaphica sp. nov., Geothrix rubra sp. nov., and Geothrix limicola sp. nov., six novel members of Acidobacteriota isolated from soils.</title>
        <authorList>
            <person name="Itoh H."/>
            <person name="Sugisawa Y."/>
            <person name="Mise K."/>
            <person name="Xu Z."/>
            <person name="Kuniyasu M."/>
            <person name="Ushijima N."/>
            <person name="Kawano K."/>
            <person name="Kobayashi E."/>
            <person name="Shiratori Y."/>
            <person name="Masuda Y."/>
            <person name="Senoo K."/>
        </authorList>
    </citation>
    <scope>NUCLEOTIDE SEQUENCE</scope>
    <source>
        <strain evidence="14">Red802</strain>
    </source>
</reference>
<accession>A0ABQ5PUC1</accession>
<evidence type="ECO:0000256" key="1">
    <source>
        <dbReference type="ARBA" id="ARBA00004141"/>
    </source>
</evidence>
<evidence type="ECO:0000256" key="4">
    <source>
        <dbReference type="ARBA" id="ARBA00022692"/>
    </source>
</evidence>
<protein>
    <recommendedName>
        <fullName evidence="13">Fatty acid desaturase domain-containing protein</fullName>
    </recommendedName>
</protein>
<dbReference type="CDD" id="cd03505">
    <property type="entry name" value="Delta9-FADS-like"/>
    <property type="match status" value="1"/>
</dbReference>
<evidence type="ECO:0000256" key="8">
    <source>
        <dbReference type="ARBA" id="ARBA00023004"/>
    </source>
</evidence>
<dbReference type="Pfam" id="PF00487">
    <property type="entry name" value="FA_desaturase"/>
    <property type="match status" value="1"/>
</dbReference>
<keyword evidence="3" id="KW-0444">Lipid biosynthesis</keyword>
<evidence type="ECO:0000256" key="12">
    <source>
        <dbReference type="SAM" id="Phobius"/>
    </source>
</evidence>
<feature type="transmembrane region" description="Helical" evidence="12">
    <location>
        <begin position="151"/>
        <end position="170"/>
    </location>
</feature>
<evidence type="ECO:0000256" key="10">
    <source>
        <dbReference type="ARBA" id="ARBA00023136"/>
    </source>
</evidence>
<keyword evidence="10 12" id="KW-0472">Membrane</keyword>
<evidence type="ECO:0000313" key="14">
    <source>
        <dbReference type="EMBL" id="GLH65736.1"/>
    </source>
</evidence>
<evidence type="ECO:0000259" key="13">
    <source>
        <dbReference type="Pfam" id="PF00487"/>
    </source>
</evidence>
<name>A0ABQ5PUC1_9BACT</name>
<keyword evidence="15" id="KW-1185">Reference proteome</keyword>
<feature type="domain" description="Fatty acid desaturase" evidence="13">
    <location>
        <begin position="41"/>
        <end position="256"/>
    </location>
</feature>
<keyword evidence="9" id="KW-0443">Lipid metabolism</keyword>
<evidence type="ECO:0000256" key="2">
    <source>
        <dbReference type="ARBA" id="ARBA00008749"/>
    </source>
</evidence>
<dbReference type="EMBL" id="BSDC01000001">
    <property type="protein sequence ID" value="GLH65736.1"/>
    <property type="molecule type" value="Genomic_DNA"/>
</dbReference>
<organism evidence="14 15">
    <name type="scientific">Geothrix edaphica</name>
    <dbReference type="NCBI Taxonomy" id="2927976"/>
    <lineage>
        <taxon>Bacteria</taxon>
        <taxon>Pseudomonadati</taxon>
        <taxon>Acidobacteriota</taxon>
        <taxon>Holophagae</taxon>
        <taxon>Holophagales</taxon>
        <taxon>Holophagaceae</taxon>
        <taxon>Geothrix</taxon>
    </lineage>
</organism>
<keyword evidence="6 12" id="KW-1133">Transmembrane helix</keyword>
<dbReference type="PRINTS" id="PR00075">
    <property type="entry name" value="FACDDSATRASE"/>
</dbReference>
<proteinExistence type="inferred from homology"/>
<dbReference type="InterPro" id="IPR015876">
    <property type="entry name" value="Acyl-CoA_DS"/>
</dbReference>
<sequence length="383" mass="43659">MNKRTPRSWLNTLFLLGTLALALICVPWKLATQGLRWSEVVVLLTMYTATGLAITVGYHRLFSHRAFQAAWPVRLAVLLLGAAAFQNSALAWCSDHRHHHRFVDDPGRDPYPVKRGFWYAHWLWVMEGGDRPFDGVADLLRDPLLRWQRRYHFWIGGVVAALPVLVVGWATGNLVGQLVMGLLLRIVLTHHSTFLINSAAHWFGSQPYTDANSARDNALLAPFTFGEGYHNFHHMWQWDYRNGPHWYQWDPAKWLIAAGAWVGLTRGLRRVPATEMQRARVAMEAKRLAARLARALPADALQARTALEAAHARLDAALTAFQGCLDAWRVKKAGWHQKGQAKAEAWRGARAEWKAQRARYRQDLREAWIAWRRARLVARQAAA</sequence>
<dbReference type="RefSeq" id="WP_285605827.1">
    <property type="nucleotide sequence ID" value="NZ_BSDC01000001.1"/>
</dbReference>
<evidence type="ECO:0000256" key="6">
    <source>
        <dbReference type="ARBA" id="ARBA00022989"/>
    </source>
</evidence>
<keyword evidence="7" id="KW-0560">Oxidoreductase</keyword>
<keyword evidence="4 12" id="KW-0812">Transmembrane</keyword>
<evidence type="ECO:0000256" key="9">
    <source>
        <dbReference type="ARBA" id="ARBA00023098"/>
    </source>
</evidence>
<comment type="caution">
    <text evidence="14">The sequence shown here is derived from an EMBL/GenBank/DDBJ whole genome shotgun (WGS) entry which is preliminary data.</text>
</comment>
<keyword evidence="5" id="KW-0276">Fatty acid metabolism</keyword>